<gene>
    <name evidence="2" type="primary">WDFY3_2</name>
    <name evidence="2" type="ORF">EYF80_042679</name>
</gene>
<dbReference type="EMBL" id="SRLO01000757">
    <property type="protein sequence ID" value="TNN47113.1"/>
    <property type="molecule type" value="Genomic_DNA"/>
</dbReference>
<name>A0A4Z2G2J2_9TELE</name>
<evidence type="ECO:0000313" key="3">
    <source>
        <dbReference type="Proteomes" id="UP000314294"/>
    </source>
</evidence>
<evidence type="ECO:0000313" key="2">
    <source>
        <dbReference type="EMBL" id="TNN47113.1"/>
    </source>
</evidence>
<dbReference type="InterPro" id="IPR051944">
    <property type="entry name" value="BEACH_domain_protein"/>
</dbReference>
<proteinExistence type="predicted"/>
<sequence length="989" mass="108498">MTMSMEGFGPDSVFATPAEDNGQYRISRSLVRSAEGSTVPLTRVKCLVSMTTPHDIRLHGSAVTPAFVEFDTSLEGFGCLFLPSLAPHNAPTNNTNSASGVSDGAVLSGMGSGERLFPPPSGLSYSTWFCVERFSAAPQAHPVRLLTVVRRATSSEQHYVCLAVVLSAKDRSLSVSTKEELLQAHADESSEEASFYEILPCCARFRCGELILEGQWHHLVLVMSKGMLKNSMASLYLDGQLVGTVKLHYVHSTPGGSGSTNPPVLSTVYGYVGTPPAQRQLSSLVWRLGPSHFLEEVLPAASVAAIFELGPIYVGSFQAVYLPCKDSKAEVAPAAPVALVPEEKVSFSLYALSVSTLTVAKIRKVYNKLDSKAIAKQVRGVRAFVAKPVATNLQYVGGAAAILGLVAMASDLLAMLLKKKRSLLNSHILHLTFSLVGTVDSGHETSIIPNSTAFQDLLCDFEVWLHAPYELHLSLFEHFIELLTESRQVEAAKNAKLLREFQLIPRLLLTLRDASLSQPTVAAIGAVLSLLLQGFPSAHDLLRFGQFISSTLPTFAVCEKFVVMEINNEEKLDGGNDEDFGGLLSASLILLRNRLLDNLLRLLFTTKEKCTVNAQACEDLVRTLGFDWLLMFMEEHLHSSTVTAALWLLVVLLSNQSILNRFKEGLCGGGWLDHTDAVLTNKIGTVLGFNVGRSAGGRSTLREINREACHFPGLPVLQTLLPKHTNVPELYFLLMALFLQQPVTELPDSLQFDLDSIWTFIFGVPASSGTVVGSIHSVYMEAAFLLLAMLRSMLNLPWQSEEEGSWLREYPVTLMQFFRYLYHNVSDLAPMWHSAEFLCALAAAVFPFNIRPYSEMSKRRSQGLSLDAIYHCLNRTVLYQLCRPHKTVAQQVALLDSLRVLTVNRNLVLGPGNHDQDFVACLAHCFICLHSGRYGHIGQGQGSGAGFTCTAVCMRQEVSGMRQEVRGMRQEVSGMRLEVSGIRQEVRGM</sequence>
<protein>
    <submittedName>
        <fullName evidence="2">WD repeat and FYVE domain-containing protein 3</fullName>
    </submittedName>
</protein>
<evidence type="ECO:0000256" key="1">
    <source>
        <dbReference type="ARBA" id="ARBA00022574"/>
    </source>
</evidence>
<dbReference type="PANTHER" id="PTHR46108:SF1">
    <property type="entry name" value="WD REPEAT AND FYVE DOMAIN-CONTAINING PROTEIN 3"/>
    <property type="match status" value="1"/>
</dbReference>
<dbReference type="GO" id="GO:0035973">
    <property type="term" value="P:aggrephagy"/>
    <property type="evidence" value="ECO:0007669"/>
    <property type="project" value="TreeGrafter"/>
</dbReference>
<organism evidence="2 3">
    <name type="scientific">Liparis tanakae</name>
    <name type="common">Tanaka's snailfish</name>
    <dbReference type="NCBI Taxonomy" id="230148"/>
    <lineage>
        <taxon>Eukaryota</taxon>
        <taxon>Metazoa</taxon>
        <taxon>Chordata</taxon>
        <taxon>Craniata</taxon>
        <taxon>Vertebrata</taxon>
        <taxon>Euteleostomi</taxon>
        <taxon>Actinopterygii</taxon>
        <taxon>Neopterygii</taxon>
        <taxon>Teleostei</taxon>
        <taxon>Neoteleostei</taxon>
        <taxon>Acanthomorphata</taxon>
        <taxon>Eupercaria</taxon>
        <taxon>Perciformes</taxon>
        <taxon>Cottioidei</taxon>
        <taxon>Cottales</taxon>
        <taxon>Liparidae</taxon>
        <taxon>Liparis</taxon>
    </lineage>
</organism>
<dbReference type="PANTHER" id="PTHR46108">
    <property type="entry name" value="BLUE CHEESE"/>
    <property type="match status" value="1"/>
</dbReference>
<keyword evidence="1" id="KW-0853">WD repeat</keyword>
<comment type="caution">
    <text evidence="2">The sequence shown here is derived from an EMBL/GenBank/DDBJ whole genome shotgun (WGS) entry which is preliminary data.</text>
</comment>
<dbReference type="OrthoDB" id="10018316at2759"/>
<keyword evidence="3" id="KW-1185">Reference proteome</keyword>
<accession>A0A4Z2G2J2</accession>
<dbReference type="InterPro" id="IPR013320">
    <property type="entry name" value="ConA-like_dom_sf"/>
</dbReference>
<dbReference type="SUPFAM" id="SSF49899">
    <property type="entry name" value="Concanavalin A-like lectins/glucanases"/>
    <property type="match status" value="1"/>
</dbReference>
<dbReference type="AlphaFoldDB" id="A0A4Z2G2J2"/>
<dbReference type="Proteomes" id="UP000314294">
    <property type="component" value="Unassembled WGS sequence"/>
</dbReference>
<reference evidence="2 3" key="1">
    <citation type="submission" date="2019-03" db="EMBL/GenBank/DDBJ databases">
        <title>First draft genome of Liparis tanakae, snailfish: a comprehensive survey of snailfish specific genes.</title>
        <authorList>
            <person name="Kim W."/>
            <person name="Song I."/>
            <person name="Jeong J.-H."/>
            <person name="Kim D."/>
            <person name="Kim S."/>
            <person name="Ryu S."/>
            <person name="Song J.Y."/>
            <person name="Lee S.K."/>
        </authorList>
    </citation>
    <scope>NUCLEOTIDE SEQUENCE [LARGE SCALE GENOMIC DNA]</scope>
    <source>
        <tissue evidence="2">Muscle</tissue>
    </source>
</reference>